<dbReference type="Proteomes" id="UP000298493">
    <property type="component" value="Unassembled WGS sequence"/>
</dbReference>
<reference evidence="1 2" key="1">
    <citation type="submission" date="2019-04" db="EMBL/GenBank/DDBJ databases">
        <title>High contiguity whole genome sequence and gene annotation resource for two Venturia nashicola isolates.</title>
        <authorList>
            <person name="Prokchorchik M."/>
            <person name="Won K."/>
            <person name="Lee Y."/>
            <person name="Choi E.D."/>
            <person name="Segonzac C."/>
            <person name="Sohn K.H."/>
        </authorList>
    </citation>
    <scope>NUCLEOTIDE SEQUENCE [LARGE SCALE GENOMIC DNA]</scope>
    <source>
        <strain evidence="1 2">PRI2</strain>
    </source>
</reference>
<dbReference type="STRING" id="86259.A0A4Z1P4B1"/>
<sequence length="178" mass="20056">MDSSMKTQVNNTKEKRSDLLRQKSHEFCQALLSPPVHPLQLIRQYFIPKGAKITEHGPQSCTGRLPYLAKTFKEVSGDDSCETYFTLLAGTLRMHMTKDTFPAPETFYVNVDAVVEDGDGRTSGAVSFLANAKYESVKTGKRWQDQFMYRLSGFDDEGKIGHWEIWGDPLSAWEAVGP</sequence>
<organism evidence="1 2">
    <name type="scientific">Venturia nashicola</name>
    <dbReference type="NCBI Taxonomy" id="86259"/>
    <lineage>
        <taxon>Eukaryota</taxon>
        <taxon>Fungi</taxon>
        <taxon>Dikarya</taxon>
        <taxon>Ascomycota</taxon>
        <taxon>Pezizomycotina</taxon>
        <taxon>Dothideomycetes</taxon>
        <taxon>Pleosporomycetidae</taxon>
        <taxon>Venturiales</taxon>
        <taxon>Venturiaceae</taxon>
        <taxon>Venturia</taxon>
    </lineage>
</organism>
<dbReference type="AlphaFoldDB" id="A0A4Z1P4B1"/>
<accession>A0A4Z1P4B1</accession>
<keyword evidence="2" id="KW-1185">Reference proteome</keyword>
<evidence type="ECO:0000313" key="2">
    <source>
        <dbReference type="Proteomes" id="UP000298493"/>
    </source>
</evidence>
<proteinExistence type="predicted"/>
<gene>
    <name evidence="1" type="ORF">E6O75_ATG11681</name>
</gene>
<dbReference type="OrthoDB" id="3352776at2759"/>
<dbReference type="EMBL" id="SNSC02000018">
    <property type="protein sequence ID" value="TID16563.1"/>
    <property type="molecule type" value="Genomic_DNA"/>
</dbReference>
<name>A0A4Z1P4B1_9PEZI</name>
<protein>
    <submittedName>
        <fullName evidence="1">Uncharacterized protein</fullName>
    </submittedName>
</protein>
<comment type="caution">
    <text evidence="1">The sequence shown here is derived from an EMBL/GenBank/DDBJ whole genome shotgun (WGS) entry which is preliminary data.</text>
</comment>
<evidence type="ECO:0000313" key="1">
    <source>
        <dbReference type="EMBL" id="TID16563.1"/>
    </source>
</evidence>